<feature type="region of interest" description="Disordered" evidence="1">
    <location>
        <begin position="28"/>
        <end position="69"/>
    </location>
</feature>
<reference evidence="2 3" key="1">
    <citation type="submission" date="2021-06" db="EMBL/GenBank/DDBJ databases">
        <title>Caerostris extrusa draft genome.</title>
        <authorList>
            <person name="Kono N."/>
            <person name="Arakawa K."/>
        </authorList>
    </citation>
    <scope>NUCLEOTIDE SEQUENCE [LARGE SCALE GENOMIC DNA]</scope>
</reference>
<accession>A0AAV4XC58</accession>
<protein>
    <submittedName>
        <fullName evidence="2">Uncharacterized protein</fullName>
    </submittedName>
</protein>
<organism evidence="2 3">
    <name type="scientific">Caerostris extrusa</name>
    <name type="common">Bark spider</name>
    <name type="synonym">Caerostris bankana</name>
    <dbReference type="NCBI Taxonomy" id="172846"/>
    <lineage>
        <taxon>Eukaryota</taxon>
        <taxon>Metazoa</taxon>
        <taxon>Ecdysozoa</taxon>
        <taxon>Arthropoda</taxon>
        <taxon>Chelicerata</taxon>
        <taxon>Arachnida</taxon>
        <taxon>Araneae</taxon>
        <taxon>Araneomorphae</taxon>
        <taxon>Entelegynae</taxon>
        <taxon>Araneoidea</taxon>
        <taxon>Araneidae</taxon>
        <taxon>Caerostris</taxon>
    </lineage>
</organism>
<evidence type="ECO:0000313" key="3">
    <source>
        <dbReference type="Proteomes" id="UP001054945"/>
    </source>
</evidence>
<dbReference type="EMBL" id="BPLR01017429">
    <property type="protein sequence ID" value="GIY91545.1"/>
    <property type="molecule type" value="Genomic_DNA"/>
</dbReference>
<dbReference type="Proteomes" id="UP001054945">
    <property type="component" value="Unassembled WGS sequence"/>
</dbReference>
<evidence type="ECO:0000256" key="1">
    <source>
        <dbReference type="SAM" id="MobiDB-lite"/>
    </source>
</evidence>
<gene>
    <name evidence="2" type="ORF">CEXT_795411</name>
</gene>
<feature type="compositionally biased region" description="Basic and acidic residues" evidence="1">
    <location>
        <begin position="37"/>
        <end position="47"/>
    </location>
</feature>
<dbReference type="AlphaFoldDB" id="A0AAV4XC58"/>
<feature type="compositionally biased region" description="Low complexity" evidence="1">
    <location>
        <begin position="53"/>
        <end position="69"/>
    </location>
</feature>
<comment type="caution">
    <text evidence="2">The sequence shown here is derived from an EMBL/GenBank/DDBJ whole genome shotgun (WGS) entry which is preliminary data.</text>
</comment>
<evidence type="ECO:0000313" key="2">
    <source>
        <dbReference type="EMBL" id="GIY91545.1"/>
    </source>
</evidence>
<name>A0AAV4XC58_CAEEX</name>
<proteinExistence type="predicted"/>
<keyword evidence="3" id="KW-1185">Reference proteome</keyword>
<sequence length="69" mass="7710">MPVRQVSKEQKKTKEPPADYYEKHELASKNCNSPKKNAFDLGKENLNPKRNPARAATETATTTPTPAKL</sequence>